<dbReference type="Gene3D" id="1.20.144.10">
    <property type="entry name" value="Phosphatidic acid phosphatase type 2/haloperoxidase"/>
    <property type="match status" value="1"/>
</dbReference>
<feature type="domain" description="Phosphatidic acid phosphatase type 2/haloperoxidase" evidence="9">
    <location>
        <begin position="94"/>
        <end position="205"/>
    </location>
</feature>
<comment type="subcellular location">
    <subcellularLocation>
        <location evidence="1">Cell membrane</location>
        <topology evidence="1">Multi-pass membrane protein</topology>
    </subcellularLocation>
</comment>
<keyword evidence="4" id="KW-0378">Hydrolase</keyword>
<dbReference type="SMART" id="SM00014">
    <property type="entry name" value="acidPPc"/>
    <property type="match status" value="1"/>
</dbReference>
<accession>A0ABQ2CYA8</accession>
<dbReference type="RefSeq" id="WP_189001657.1">
    <property type="nucleotide sequence ID" value="NZ_BMOD01000003.1"/>
</dbReference>
<keyword evidence="11" id="KW-1185">Reference proteome</keyword>
<keyword evidence="3 8" id="KW-0812">Transmembrane</keyword>
<feature type="transmembrane region" description="Helical" evidence="8">
    <location>
        <begin position="164"/>
        <end position="184"/>
    </location>
</feature>
<gene>
    <name evidence="10" type="ORF">GCM10008938_13460</name>
</gene>
<dbReference type="InterPro" id="IPR036938">
    <property type="entry name" value="PAP2/HPO_sf"/>
</dbReference>
<evidence type="ECO:0000259" key="9">
    <source>
        <dbReference type="SMART" id="SM00014"/>
    </source>
</evidence>
<feature type="transmembrane region" description="Helical" evidence="8">
    <location>
        <begin position="96"/>
        <end position="117"/>
    </location>
</feature>
<feature type="region of interest" description="Disordered" evidence="7">
    <location>
        <begin position="214"/>
        <end position="233"/>
    </location>
</feature>
<organism evidence="10 11">
    <name type="scientific">Deinococcus roseus</name>
    <dbReference type="NCBI Taxonomy" id="392414"/>
    <lineage>
        <taxon>Bacteria</taxon>
        <taxon>Thermotogati</taxon>
        <taxon>Deinococcota</taxon>
        <taxon>Deinococci</taxon>
        <taxon>Deinococcales</taxon>
        <taxon>Deinococcaceae</taxon>
        <taxon>Deinococcus</taxon>
    </lineage>
</organism>
<dbReference type="Proteomes" id="UP000632222">
    <property type="component" value="Unassembled WGS sequence"/>
</dbReference>
<evidence type="ECO:0000256" key="2">
    <source>
        <dbReference type="ARBA" id="ARBA00022475"/>
    </source>
</evidence>
<feature type="transmembrane region" description="Helical" evidence="8">
    <location>
        <begin position="137"/>
        <end position="157"/>
    </location>
</feature>
<dbReference type="EMBL" id="BMOD01000003">
    <property type="protein sequence ID" value="GGJ28691.1"/>
    <property type="molecule type" value="Genomic_DNA"/>
</dbReference>
<comment type="caution">
    <text evidence="10">The sequence shown here is derived from an EMBL/GenBank/DDBJ whole genome shotgun (WGS) entry which is preliminary data.</text>
</comment>
<proteinExistence type="predicted"/>
<keyword evidence="2" id="KW-1003">Cell membrane</keyword>
<feature type="compositionally biased region" description="Low complexity" evidence="7">
    <location>
        <begin position="224"/>
        <end position="233"/>
    </location>
</feature>
<evidence type="ECO:0000313" key="11">
    <source>
        <dbReference type="Proteomes" id="UP000632222"/>
    </source>
</evidence>
<evidence type="ECO:0000256" key="1">
    <source>
        <dbReference type="ARBA" id="ARBA00004651"/>
    </source>
</evidence>
<feature type="transmembrane region" description="Helical" evidence="8">
    <location>
        <begin position="12"/>
        <end position="34"/>
    </location>
</feature>
<dbReference type="InterPro" id="IPR000326">
    <property type="entry name" value="PAP2/HPO"/>
</dbReference>
<feature type="transmembrane region" description="Helical" evidence="8">
    <location>
        <begin position="63"/>
        <end position="89"/>
    </location>
</feature>
<sequence length="233" mass="25910">MINWTLQALKLHWKILIFWLLGILLPLLGVGLIAEDLLDKTPFKFDEPFMRWVHGFSSPVLDAVAITLGIVGSVKVIGPISVLICIFALQHRQAYGIYFLLSTLGAGLLNVILKLLFNRDRPHLWDWLVNEPAASFPSGHSMYSAALAAALTALLWHTRYRWHMLIFGVLFALSVGLSRIYLGVHYPTDVLSGWAGGVAWSLALWKILKSRRRTNPEGPVQTPAASSSSSQQV</sequence>
<evidence type="ECO:0000256" key="8">
    <source>
        <dbReference type="SAM" id="Phobius"/>
    </source>
</evidence>
<reference evidence="11" key="1">
    <citation type="journal article" date="2019" name="Int. J. Syst. Evol. Microbiol.">
        <title>The Global Catalogue of Microorganisms (GCM) 10K type strain sequencing project: providing services to taxonomists for standard genome sequencing and annotation.</title>
        <authorList>
            <consortium name="The Broad Institute Genomics Platform"/>
            <consortium name="The Broad Institute Genome Sequencing Center for Infectious Disease"/>
            <person name="Wu L."/>
            <person name="Ma J."/>
        </authorList>
    </citation>
    <scope>NUCLEOTIDE SEQUENCE [LARGE SCALE GENOMIC DNA]</scope>
    <source>
        <strain evidence="11">JCM 14370</strain>
    </source>
</reference>
<protein>
    <submittedName>
        <fullName evidence="10">Phosphatidylglycerophosphatase B</fullName>
    </submittedName>
</protein>
<dbReference type="Pfam" id="PF01569">
    <property type="entry name" value="PAP2"/>
    <property type="match status" value="1"/>
</dbReference>
<dbReference type="SUPFAM" id="SSF48317">
    <property type="entry name" value="Acid phosphatase/Vanadium-dependent haloperoxidase"/>
    <property type="match status" value="1"/>
</dbReference>
<evidence type="ECO:0000256" key="7">
    <source>
        <dbReference type="SAM" id="MobiDB-lite"/>
    </source>
</evidence>
<name>A0ABQ2CYA8_9DEIO</name>
<dbReference type="CDD" id="cd03392">
    <property type="entry name" value="PAP2_like_2"/>
    <property type="match status" value="1"/>
</dbReference>
<evidence type="ECO:0000256" key="3">
    <source>
        <dbReference type="ARBA" id="ARBA00022692"/>
    </source>
</evidence>
<evidence type="ECO:0000313" key="10">
    <source>
        <dbReference type="EMBL" id="GGJ28691.1"/>
    </source>
</evidence>
<evidence type="ECO:0000256" key="5">
    <source>
        <dbReference type="ARBA" id="ARBA00022989"/>
    </source>
</evidence>
<feature type="transmembrane region" description="Helical" evidence="8">
    <location>
        <begin position="190"/>
        <end position="208"/>
    </location>
</feature>
<dbReference type="PANTHER" id="PTHR14969:SF62">
    <property type="entry name" value="DECAPRENYLPHOSPHORYL-5-PHOSPHORIBOSE PHOSPHATASE RV3807C-RELATED"/>
    <property type="match status" value="1"/>
</dbReference>
<keyword evidence="5 8" id="KW-1133">Transmembrane helix</keyword>
<evidence type="ECO:0000256" key="6">
    <source>
        <dbReference type="ARBA" id="ARBA00023136"/>
    </source>
</evidence>
<dbReference type="PANTHER" id="PTHR14969">
    <property type="entry name" value="SPHINGOSINE-1-PHOSPHATE PHOSPHOHYDROLASE"/>
    <property type="match status" value="1"/>
</dbReference>
<keyword evidence="6 8" id="KW-0472">Membrane</keyword>
<evidence type="ECO:0000256" key="4">
    <source>
        <dbReference type="ARBA" id="ARBA00022801"/>
    </source>
</evidence>